<dbReference type="Pfam" id="PF08212">
    <property type="entry name" value="Lipocalin_2"/>
    <property type="match status" value="1"/>
</dbReference>
<dbReference type="PRINTS" id="PR01273">
    <property type="entry name" value="INVTBRTCOLOR"/>
</dbReference>
<feature type="domain" description="Lipocalin/cytosolic fatty-acid binding" evidence="10">
    <location>
        <begin position="41"/>
        <end position="167"/>
    </location>
</feature>
<keyword evidence="3" id="KW-0813">Transport</keyword>
<reference evidence="12 13" key="1">
    <citation type="submission" date="2023-03" db="EMBL/GenBank/DDBJ databases">
        <title>Genome insight into feeding habits of ladybird beetles.</title>
        <authorList>
            <person name="Li H.-S."/>
            <person name="Huang Y.-H."/>
            <person name="Pang H."/>
        </authorList>
    </citation>
    <scope>NUCLEOTIDE SEQUENCE [LARGE SCALE GENOMIC DNA]</scope>
    <source>
        <strain evidence="12">SYSU_2023b</strain>
        <tissue evidence="12">Whole body</tissue>
    </source>
</reference>
<evidence type="ECO:0000259" key="11">
    <source>
        <dbReference type="Pfam" id="PF08212"/>
    </source>
</evidence>
<feature type="signal peptide" evidence="9">
    <location>
        <begin position="1"/>
        <end position="17"/>
    </location>
</feature>
<comment type="subcellular location">
    <subcellularLocation>
        <location evidence="1">Secreted</location>
    </subcellularLocation>
</comment>
<evidence type="ECO:0000313" key="12">
    <source>
        <dbReference type="EMBL" id="KAK9869283.1"/>
    </source>
</evidence>
<evidence type="ECO:0000256" key="4">
    <source>
        <dbReference type="ARBA" id="ARBA00022525"/>
    </source>
</evidence>
<dbReference type="CDD" id="cd19437">
    <property type="entry name" value="lipocalin_apoD-like"/>
    <property type="match status" value="1"/>
</dbReference>
<evidence type="ECO:0000259" key="10">
    <source>
        <dbReference type="Pfam" id="PF00061"/>
    </source>
</evidence>
<evidence type="ECO:0000256" key="6">
    <source>
        <dbReference type="ARBA" id="ARBA00023121"/>
    </source>
</evidence>
<feature type="domain" description="Lipocalin/cytosolic fatty-acid binding" evidence="11">
    <location>
        <begin position="210"/>
        <end position="355"/>
    </location>
</feature>
<protein>
    <recommendedName>
        <fullName evidence="2">Apolipoprotein D</fullName>
    </recommendedName>
</protein>
<dbReference type="GO" id="GO:0000302">
    <property type="term" value="P:response to reactive oxygen species"/>
    <property type="evidence" value="ECO:0007669"/>
    <property type="project" value="TreeGrafter"/>
</dbReference>
<name>A0AAW1TLX5_9CUCU</name>
<comment type="caution">
    <text evidence="12">The sequence shown here is derived from an EMBL/GenBank/DDBJ whole genome shotgun (WGS) entry which is preliminary data.</text>
</comment>
<keyword evidence="7" id="KW-1015">Disulfide bond</keyword>
<evidence type="ECO:0000256" key="3">
    <source>
        <dbReference type="ARBA" id="ARBA00022448"/>
    </source>
</evidence>
<dbReference type="AlphaFoldDB" id="A0AAW1TLX5"/>
<keyword evidence="8" id="KW-0325">Glycoprotein</keyword>
<dbReference type="SUPFAM" id="SSF50814">
    <property type="entry name" value="Lipocalins"/>
    <property type="match status" value="2"/>
</dbReference>
<evidence type="ECO:0000313" key="13">
    <source>
        <dbReference type="Proteomes" id="UP001431783"/>
    </source>
</evidence>
<evidence type="ECO:0000256" key="8">
    <source>
        <dbReference type="ARBA" id="ARBA00023180"/>
    </source>
</evidence>
<dbReference type="PANTHER" id="PTHR10612">
    <property type="entry name" value="APOLIPOPROTEIN D"/>
    <property type="match status" value="1"/>
</dbReference>
<dbReference type="GO" id="GO:0008289">
    <property type="term" value="F:lipid binding"/>
    <property type="evidence" value="ECO:0007669"/>
    <property type="project" value="UniProtKB-KW"/>
</dbReference>
<evidence type="ECO:0000256" key="9">
    <source>
        <dbReference type="SAM" id="SignalP"/>
    </source>
</evidence>
<dbReference type="FunFam" id="2.40.128.20:FF:000003">
    <property type="entry name" value="Apolipoprotein D"/>
    <property type="match status" value="2"/>
</dbReference>
<evidence type="ECO:0000256" key="1">
    <source>
        <dbReference type="ARBA" id="ARBA00004613"/>
    </source>
</evidence>
<dbReference type="Gene3D" id="2.40.128.20">
    <property type="match status" value="2"/>
</dbReference>
<dbReference type="GO" id="GO:0005576">
    <property type="term" value="C:extracellular region"/>
    <property type="evidence" value="ECO:0007669"/>
    <property type="project" value="UniProtKB-SubCell"/>
</dbReference>
<dbReference type="Pfam" id="PF00061">
    <property type="entry name" value="Lipocalin"/>
    <property type="match status" value="1"/>
</dbReference>
<accession>A0AAW1TLX5</accession>
<dbReference type="InterPro" id="IPR012674">
    <property type="entry name" value="Calycin"/>
</dbReference>
<organism evidence="12 13">
    <name type="scientific">Henosepilachna vigintioctopunctata</name>
    <dbReference type="NCBI Taxonomy" id="420089"/>
    <lineage>
        <taxon>Eukaryota</taxon>
        <taxon>Metazoa</taxon>
        <taxon>Ecdysozoa</taxon>
        <taxon>Arthropoda</taxon>
        <taxon>Hexapoda</taxon>
        <taxon>Insecta</taxon>
        <taxon>Pterygota</taxon>
        <taxon>Neoptera</taxon>
        <taxon>Endopterygota</taxon>
        <taxon>Coleoptera</taxon>
        <taxon>Polyphaga</taxon>
        <taxon>Cucujiformia</taxon>
        <taxon>Coccinelloidea</taxon>
        <taxon>Coccinellidae</taxon>
        <taxon>Epilachninae</taxon>
        <taxon>Epilachnini</taxon>
        <taxon>Henosepilachna</taxon>
    </lineage>
</organism>
<proteinExistence type="predicted"/>
<keyword evidence="4" id="KW-0964">Secreted</keyword>
<dbReference type="Proteomes" id="UP001431783">
    <property type="component" value="Unassembled WGS sequence"/>
</dbReference>
<gene>
    <name evidence="12" type="ORF">WA026_003036</name>
</gene>
<dbReference type="GO" id="GO:0005737">
    <property type="term" value="C:cytoplasm"/>
    <property type="evidence" value="ECO:0007669"/>
    <property type="project" value="TreeGrafter"/>
</dbReference>
<dbReference type="InterPro" id="IPR003057">
    <property type="entry name" value="Invtbrt_color"/>
</dbReference>
<feature type="chain" id="PRO_5043665563" description="Apolipoprotein D" evidence="9">
    <location>
        <begin position="18"/>
        <end position="363"/>
    </location>
</feature>
<keyword evidence="13" id="KW-1185">Reference proteome</keyword>
<dbReference type="InterPro" id="IPR000566">
    <property type="entry name" value="Lipocln_cytosolic_FA-bd_dom"/>
</dbReference>
<sequence length="363" mass="41728">MYHTVLIFFVLISGIRGQVPVKEKCPELTLQQNFDLNKYLGKWYEQATYPNKFELPGKCYDAEYTMLKNATVKVVNSQIVKESGKKTFIEGTARFAGKSTEGKLIVTFHIKGVTRDSPYWVLDTDYDSYAVVWSCSEMKIKEELTSLRFVWLLTRVRLPSSEIMNKIFSLLRILKIMLRILLVIFVSLFGVRGQAIIDGDCPVVTVVENFDIDKYSGRWYEHFTYPRPQEIQGKCNTADYWNNHNRTMGIRNTQLNQATGKLEYANGYARPLANPKEAKFLVNLDIGSHRDATYWILESDYTSYAVVWSCTPISDKSLAIVWLLSREKTLSGEVAVKLFNVLDKFNISLDPLKYTDQTNCPAF</sequence>
<keyword evidence="5 9" id="KW-0732">Signal</keyword>
<evidence type="ECO:0000256" key="7">
    <source>
        <dbReference type="ARBA" id="ARBA00023157"/>
    </source>
</evidence>
<dbReference type="EMBL" id="JARQZJ010000001">
    <property type="protein sequence ID" value="KAK9869283.1"/>
    <property type="molecule type" value="Genomic_DNA"/>
</dbReference>
<dbReference type="GO" id="GO:0006629">
    <property type="term" value="P:lipid metabolic process"/>
    <property type="evidence" value="ECO:0007669"/>
    <property type="project" value="TreeGrafter"/>
</dbReference>
<evidence type="ECO:0000256" key="2">
    <source>
        <dbReference type="ARBA" id="ARBA00019890"/>
    </source>
</evidence>
<dbReference type="PANTHER" id="PTHR10612:SF34">
    <property type="entry name" value="APOLIPOPROTEIN D"/>
    <property type="match status" value="1"/>
</dbReference>
<evidence type="ECO:0000256" key="5">
    <source>
        <dbReference type="ARBA" id="ARBA00022729"/>
    </source>
</evidence>
<dbReference type="GO" id="GO:0031409">
    <property type="term" value="F:pigment binding"/>
    <property type="evidence" value="ECO:0007669"/>
    <property type="project" value="InterPro"/>
</dbReference>
<keyword evidence="6" id="KW-0446">Lipid-binding</keyword>